<dbReference type="EMBL" id="BARS01004011">
    <property type="protein sequence ID" value="GAF71661.1"/>
    <property type="molecule type" value="Genomic_DNA"/>
</dbReference>
<reference evidence="2" key="1">
    <citation type="journal article" date="2014" name="Front. Microbiol.">
        <title>High frequency of phylogenetically diverse reductive dehalogenase-homologous genes in deep subseafloor sedimentary metagenomes.</title>
        <authorList>
            <person name="Kawai M."/>
            <person name="Futagami T."/>
            <person name="Toyoda A."/>
            <person name="Takaki Y."/>
            <person name="Nishi S."/>
            <person name="Hori S."/>
            <person name="Arai W."/>
            <person name="Tsubouchi T."/>
            <person name="Morono Y."/>
            <person name="Uchiyama I."/>
            <person name="Ito T."/>
            <person name="Fujiyama A."/>
            <person name="Inagaki F."/>
            <person name="Takami H."/>
        </authorList>
    </citation>
    <scope>NUCLEOTIDE SEQUENCE</scope>
    <source>
        <strain evidence="2">Expedition CK06-06</strain>
    </source>
</reference>
<dbReference type="Pfam" id="PF13439">
    <property type="entry name" value="Glyco_transf_4"/>
    <property type="match status" value="1"/>
</dbReference>
<feature type="non-terminal residue" evidence="2">
    <location>
        <position position="342"/>
    </location>
</feature>
<evidence type="ECO:0000313" key="2">
    <source>
        <dbReference type="EMBL" id="GAF71661.1"/>
    </source>
</evidence>
<sequence>MKNVLLVTYFYPPRQPDFAGRHAHGLVKYLPQFGWEATVLTARLPGPFPADNVQETEYDDVLSKYKWLLGIKSGDRLMHNVAEVKSKFHVPDFILRTAGEWLAFPDPQKGWLKHATKYHEQWEEYDAVLSISPPVTSHLIAQKIKERTGKPWIAYMLDPWSLNHYSPYSWIRLLRDMRLEHDTLQNADEIVTISQAIAGKLMMFHERPTHSVPLGYDPDDYKERTLSNEFSIVHTGTLHEGYQDPEPLFKALQELYADGLINPDHVYLYFYGPKHKWLDKLAGKYGIRIAQYGIVPHAMALKMQQLAQVLLLLKWNDPEEKGIINSKLSEYLGARRPILAIG</sequence>
<gene>
    <name evidence="2" type="ORF">S01H1_07818</name>
</gene>
<proteinExistence type="predicted"/>
<dbReference type="SUPFAM" id="SSF53756">
    <property type="entry name" value="UDP-Glycosyltransferase/glycogen phosphorylase"/>
    <property type="match status" value="1"/>
</dbReference>
<name>X0S8Y8_9ZZZZ</name>
<accession>X0S8Y8</accession>
<comment type="caution">
    <text evidence="2">The sequence shown here is derived from an EMBL/GenBank/DDBJ whole genome shotgun (WGS) entry which is preliminary data.</text>
</comment>
<organism evidence="2">
    <name type="scientific">marine sediment metagenome</name>
    <dbReference type="NCBI Taxonomy" id="412755"/>
    <lineage>
        <taxon>unclassified sequences</taxon>
        <taxon>metagenomes</taxon>
        <taxon>ecological metagenomes</taxon>
    </lineage>
</organism>
<evidence type="ECO:0000259" key="1">
    <source>
        <dbReference type="Pfam" id="PF13439"/>
    </source>
</evidence>
<dbReference type="AlphaFoldDB" id="X0S8Y8"/>
<dbReference type="InterPro" id="IPR028098">
    <property type="entry name" value="Glyco_trans_4-like_N"/>
</dbReference>
<protein>
    <recommendedName>
        <fullName evidence="1">Glycosyltransferase subfamily 4-like N-terminal domain-containing protein</fullName>
    </recommendedName>
</protein>
<feature type="domain" description="Glycosyltransferase subfamily 4-like N-terminal" evidence="1">
    <location>
        <begin position="19"/>
        <end position="219"/>
    </location>
</feature>
<dbReference type="Gene3D" id="3.40.50.2000">
    <property type="entry name" value="Glycogen Phosphorylase B"/>
    <property type="match status" value="1"/>
</dbReference>